<keyword evidence="1" id="KW-0812">Transmembrane</keyword>
<proteinExistence type="predicted"/>
<feature type="transmembrane region" description="Helical" evidence="1">
    <location>
        <begin position="20"/>
        <end position="43"/>
    </location>
</feature>
<evidence type="ECO:0000256" key="1">
    <source>
        <dbReference type="SAM" id="Phobius"/>
    </source>
</evidence>
<protein>
    <recommendedName>
        <fullName evidence="4">Conjugal transfer protein</fullName>
    </recommendedName>
</protein>
<gene>
    <name evidence="2" type="ORF">QEZ40_002376</name>
</gene>
<dbReference type="Proteomes" id="UP001223390">
    <property type="component" value="Unassembled WGS sequence"/>
</dbReference>
<keyword evidence="1" id="KW-0472">Membrane</keyword>
<evidence type="ECO:0008006" key="4">
    <source>
        <dbReference type="Google" id="ProtNLM"/>
    </source>
</evidence>
<dbReference type="EMBL" id="JASITI010000002">
    <property type="protein sequence ID" value="MDK9494697.1"/>
    <property type="molecule type" value="Genomic_DNA"/>
</dbReference>
<accession>A0ABT7GM85</accession>
<keyword evidence="1" id="KW-1133">Transmembrane helix</keyword>
<sequence>MLATGAAGGYGTYSNIKTAYGPGTALGAVAAGEGATAVLALVLLGLTMLGQSSPVVVRVGLWLLPAAASTMSAAAAPDGPRAVIYAITPLGMSVAAEGMAFLARRIVVHTDGRDAEAEARSAAIVRALAYHRARSANHPDAKVRERSERASWRLARRVGGGDAALAGRLLDVQGERVTSGADAALADMFAVPVTPVRDAVTAPVTPALPPAPESDEPPAFLALDAEPVTRARDGEDMQVSADEEPSEEDAVTGGVTLADVAAVAGVPTPRPDEPLSSEQLVVVLRYLRHAEEPALSYRQAVAAFREAGFIGGEGRVRAAWGALMSQEESAP</sequence>
<comment type="caution">
    <text evidence="2">The sequence shown here is derived from an EMBL/GenBank/DDBJ whole genome shotgun (WGS) entry which is preliminary data.</text>
</comment>
<name>A0ABT7GM85_9ACTN</name>
<feature type="transmembrane region" description="Helical" evidence="1">
    <location>
        <begin position="82"/>
        <end position="103"/>
    </location>
</feature>
<organism evidence="2 3">
    <name type="scientific">Streptomyces katrae</name>
    <dbReference type="NCBI Taxonomy" id="68223"/>
    <lineage>
        <taxon>Bacteria</taxon>
        <taxon>Bacillati</taxon>
        <taxon>Actinomycetota</taxon>
        <taxon>Actinomycetes</taxon>
        <taxon>Kitasatosporales</taxon>
        <taxon>Streptomycetaceae</taxon>
        <taxon>Streptomyces</taxon>
    </lineage>
</organism>
<reference evidence="2 3" key="1">
    <citation type="submission" date="2023-05" db="EMBL/GenBank/DDBJ databases">
        <title>Sequencing and Assembly of Streptomyces sp. NP73.</title>
        <authorList>
            <person name="Konwar A.N."/>
            <person name="Saikia K."/>
            <person name="Thakur D."/>
        </authorList>
    </citation>
    <scope>NUCLEOTIDE SEQUENCE [LARGE SCALE GENOMIC DNA]</scope>
    <source>
        <strain evidence="2 3">NP73</strain>
    </source>
</reference>
<evidence type="ECO:0000313" key="3">
    <source>
        <dbReference type="Proteomes" id="UP001223390"/>
    </source>
</evidence>
<keyword evidence="3" id="KW-1185">Reference proteome</keyword>
<evidence type="ECO:0000313" key="2">
    <source>
        <dbReference type="EMBL" id="MDK9494697.1"/>
    </source>
</evidence>
<feature type="transmembrane region" description="Helical" evidence="1">
    <location>
        <begin position="55"/>
        <end position="76"/>
    </location>
</feature>